<accession>A0A8J8C852</accession>
<organism evidence="2 3">
    <name type="scientific">Haloarcula limicola</name>
    <dbReference type="NCBI Taxonomy" id="1429915"/>
    <lineage>
        <taxon>Archaea</taxon>
        <taxon>Methanobacteriati</taxon>
        <taxon>Methanobacteriota</taxon>
        <taxon>Stenosarchaea group</taxon>
        <taxon>Halobacteria</taxon>
        <taxon>Halobacteriales</taxon>
        <taxon>Haloarculaceae</taxon>
        <taxon>Haloarcula</taxon>
    </lineage>
</organism>
<dbReference type="Proteomes" id="UP000766550">
    <property type="component" value="Unassembled WGS sequence"/>
</dbReference>
<protein>
    <submittedName>
        <fullName evidence="2">Uncharacterized protein</fullName>
    </submittedName>
</protein>
<feature type="transmembrane region" description="Helical" evidence="1">
    <location>
        <begin position="33"/>
        <end position="54"/>
    </location>
</feature>
<dbReference type="EMBL" id="JAHQXF010000001">
    <property type="protein sequence ID" value="MBV0924235.1"/>
    <property type="molecule type" value="Genomic_DNA"/>
</dbReference>
<name>A0A8J8C852_9EURY</name>
<keyword evidence="3" id="KW-1185">Reference proteome</keyword>
<evidence type="ECO:0000313" key="3">
    <source>
        <dbReference type="Proteomes" id="UP000766550"/>
    </source>
</evidence>
<dbReference type="InterPro" id="IPR055955">
    <property type="entry name" value="DUF7533"/>
</dbReference>
<comment type="caution">
    <text evidence="2">The sequence shown here is derived from an EMBL/GenBank/DDBJ whole genome shotgun (WGS) entry which is preliminary data.</text>
</comment>
<dbReference type="OrthoDB" id="157531at2157"/>
<keyword evidence="1" id="KW-0812">Transmembrane</keyword>
<keyword evidence="1" id="KW-0472">Membrane</keyword>
<keyword evidence="1" id="KW-1133">Transmembrane helix</keyword>
<dbReference type="Pfam" id="PF24377">
    <property type="entry name" value="DUF7533"/>
    <property type="match status" value="1"/>
</dbReference>
<sequence>MAQGILDTIGLMAVVVLAIPIALFGAEHLVRGELLAGVVYLGIAALMVAIEQYLTTPTDIPGMVAEKTVGAVVKTEDPSEED</sequence>
<proteinExistence type="predicted"/>
<evidence type="ECO:0000313" key="2">
    <source>
        <dbReference type="EMBL" id="MBV0924235.1"/>
    </source>
</evidence>
<evidence type="ECO:0000256" key="1">
    <source>
        <dbReference type="SAM" id="Phobius"/>
    </source>
</evidence>
<gene>
    <name evidence="2" type="ORF">KTS45_08480</name>
</gene>
<dbReference type="RefSeq" id="WP_162317301.1">
    <property type="nucleotide sequence ID" value="NZ_JAHQXF010000001.1"/>
</dbReference>
<feature type="transmembrane region" description="Helical" evidence="1">
    <location>
        <begin position="6"/>
        <end position="26"/>
    </location>
</feature>
<reference evidence="2 3" key="1">
    <citation type="submission" date="2021-06" db="EMBL/GenBank/DDBJ databases">
        <title>New haloarchaea isolates fom saline soil.</title>
        <authorList>
            <person name="Duran-Viseras A."/>
            <person name="Sanchez-Porro C.S."/>
            <person name="Ventosa A."/>
        </authorList>
    </citation>
    <scope>NUCLEOTIDE SEQUENCE [LARGE SCALE GENOMIC DNA]</scope>
    <source>
        <strain evidence="2 3">JCM 183640</strain>
    </source>
</reference>
<dbReference type="AlphaFoldDB" id="A0A8J8C852"/>